<keyword evidence="2" id="KW-0436">Ligase</keyword>
<evidence type="ECO:0000256" key="4">
    <source>
        <dbReference type="ARBA" id="ARBA00022741"/>
    </source>
</evidence>
<sequence>MISPGGVGFDISCGVRMLSADLERGEFAKVGKLVMDRLSKRIPRGAGPGAVRAPVSDEELDQVLRGGSRYVVEHGDGSQLDLDRCEDGGVFEEADPAAVSERARARDATNWAAWVRGITSWKSSMSPRCSTSRSPRLSGCAPARSA</sequence>
<dbReference type="GO" id="GO:0042245">
    <property type="term" value="P:RNA repair"/>
    <property type="evidence" value="ECO:0007669"/>
    <property type="project" value="UniProtKB-KW"/>
</dbReference>
<dbReference type="Gene3D" id="3.90.1860.10">
    <property type="entry name" value="tRNA-splicing ligase RtcB"/>
    <property type="match status" value="1"/>
</dbReference>
<dbReference type="GO" id="GO:0046872">
    <property type="term" value="F:metal ion binding"/>
    <property type="evidence" value="ECO:0007669"/>
    <property type="project" value="UniProtKB-KW"/>
</dbReference>
<dbReference type="GO" id="GO:0003972">
    <property type="term" value="F:RNA ligase (ATP) activity"/>
    <property type="evidence" value="ECO:0007669"/>
    <property type="project" value="TreeGrafter"/>
</dbReference>
<dbReference type="InterPro" id="IPR036025">
    <property type="entry name" value="RtcB-like_sf"/>
</dbReference>
<accession>X8DXL2</accession>
<dbReference type="AlphaFoldDB" id="X8DXL2"/>
<evidence type="ECO:0000256" key="1">
    <source>
        <dbReference type="ARBA" id="ARBA00012726"/>
    </source>
</evidence>
<keyword evidence="5" id="KW-0692">RNA repair</keyword>
<evidence type="ECO:0000313" key="11">
    <source>
        <dbReference type="EMBL" id="EUA73154.1"/>
    </source>
</evidence>
<evidence type="ECO:0000256" key="7">
    <source>
        <dbReference type="ARBA" id="ARBA00023211"/>
    </source>
</evidence>
<reference evidence="11" key="1">
    <citation type="submission" date="2014-01" db="EMBL/GenBank/DDBJ databases">
        <authorList>
            <person name="Brown-Elliot B."/>
            <person name="Wallace R."/>
            <person name="Lenaerts A."/>
            <person name="Ordway D."/>
            <person name="DeGroote M.A."/>
            <person name="Parker T."/>
            <person name="Sizemore C."/>
            <person name="Tallon L.J."/>
            <person name="Sadzewicz L.K."/>
            <person name="Sengamalay N."/>
            <person name="Fraser C.M."/>
            <person name="Hine E."/>
            <person name="Shefchek K.A."/>
            <person name="Das S.P."/>
            <person name="Tettelin H."/>
        </authorList>
    </citation>
    <scope>NUCLEOTIDE SEQUENCE [LARGE SCALE GENOMIC DNA]</scope>
    <source>
        <strain evidence="11">4042</strain>
    </source>
</reference>
<name>X8DXL2_MYCXE</name>
<keyword evidence="7 9" id="KW-0464">Manganese</keyword>
<evidence type="ECO:0000256" key="10">
    <source>
        <dbReference type="SAM" id="MobiDB-lite"/>
    </source>
</evidence>
<dbReference type="GO" id="GO:0005525">
    <property type="term" value="F:GTP binding"/>
    <property type="evidence" value="ECO:0007669"/>
    <property type="project" value="UniProtKB-KW"/>
</dbReference>
<dbReference type="PANTHER" id="PTHR11118">
    <property type="entry name" value="RNA-SPLICING LIGASE RTCB HOMOLOG"/>
    <property type="match status" value="1"/>
</dbReference>
<evidence type="ECO:0000256" key="3">
    <source>
        <dbReference type="ARBA" id="ARBA00022723"/>
    </source>
</evidence>
<dbReference type="EC" id="6.5.1.8" evidence="1"/>
<comment type="catalytic activity">
    <reaction evidence="8">
        <text>a 3'-end 3'-phospho-ribonucleotide-RNA + a 5'-end dephospho-ribonucleoside-RNA + GTP = a ribonucleotidyl-ribonucleotide-RNA + GMP + diphosphate</text>
        <dbReference type="Rhea" id="RHEA:68076"/>
        <dbReference type="Rhea" id="RHEA-COMP:10463"/>
        <dbReference type="Rhea" id="RHEA-COMP:13936"/>
        <dbReference type="Rhea" id="RHEA-COMP:17355"/>
        <dbReference type="ChEBI" id="CHEBI:33019"/>
        <dbReference type="ChEBI" id="CHEBI:37565"/>
        <dbReference type="ChEBI" id="CHEBI:58115"/>
        <dbReference type="ChEBI" id="CHEBI:83062"/>
        <dbReference type="ChEBI" id="CHEBI:138284"/>
        <dbReference type="ChEBI" id="CHEBI:173118"/>
        <dbReference type="EC" id="6.5.1.8"/>
    </reaction>
</comment>
<evidence type="ECO:0000256" key="6">
    <source>
        <dbReference type="ARBA" id="ARBA00023134"/>
    </source>
</evidence>
<keyword evidence="3 9" id="KW-0479">Metal-binding</keyword>
<dbReference type="PATRIC" id="fig|1299334.3.peg.825"/>
<evidence type="ECO:0000256" key="2">
    <source>
        <dbReference type="ARBA" id="ARBA00022598"/>
    </source>
</evidence>
<evidence type="ECO:0000256" key="5">
    <source>
        <dbReference type="ARBA" id="ARBA00022800"/>
    </source>
</evidence>
<dbReference type="Pfam" id="PF01139">
    <property type="entry name" value="RtcB"/>
    <property type="match status" value="1"/>
</dbReference>
<dbReference type="GO" id="GO:0170057">
    <property type="term" value="F:RNA ligase (GTP) activity"/>
    <property type="evidence" value="ECO:0007669"/>
    <property type="project" value="UniProtKB-EC"/>
</dbReference>
<evidence type="ECO:0000256" key="9">
    <source>
        <dbReference type="PIRSR" id="PIRSR601233-3"/>
    </source>
</evidence>
<comment type="caution">
    <text evidence="11">The sequence shown here is derived from an EMBL/GenBank/DDBJ whole genome shotgun (WGS) entry which is preliminary data.</text>
</comment>
<keyword evidence="6" id="KW-0342">GTP-binding</keyword>
<keyword evidence="4" id="KW-0547">Nucleotide-binding</keyword>
<comment type="cofactor">
    <cofactor evidence="9">
        <name>Mn(2+)</name>
        <dbReference type="ChEBI" id="CHEBI:29035"/>
    </cofactor>
    <text evidence="9">Binds 2 manganese ions per subunit.</text>
</comment>
<protein>
    <recommendedName>
        <fullName evidence="1">3'-phosphate/5'-hydroxy nucleic acid ligase</fullName>
        <ecNumber evidence="1">6.5.1.8</ecNumber>
    </recommendedName>
</protein>
<feature type="binding site" evidence="9">
    <location>
        <position position="10"/>
    </location>
    <ligand>
        <name>Mn(2+)</name>
        <dbReference type="ChEBI" id="CHEBI:29035"/>
        <label>1</label>
    </ligand>
</feature>
<dbReference type="EMBL" id="JAOB01000011">
    <property type="protein sequence ID" value="EUA73154.1"/>
    <property type="molecule type" value="Genomic_DNA"/>
</dbReference>
<feature type="region of interest" description="Disordered" evidence="10">
    <location>
        <begin position="125"/>
        <end position="146"/>
    </location>
</feature>
<evidence type="ECO:0000256" key="8">
    <source>
        <dbReference type="ARBA" id="ARBA00047746"/>
    </source>
</evidence>
<dbReference type="SUPFAM" id="SSF103365">
    <property type="entry name" value="Hypothetical protein PH1602"/>
    <property type="match status" value="1"/>
</dbReference>
<proteinExistence type="predicted"/>
<organism evidence="11">
    <name type="scientific">Mycobacterium xenopi 4042</name>
    <dbReference type="NCBI Taxonomy" id="1299334"/>
    <lineage>
        <taxon>Bacteria</taxon>
        <taxon>Bacillati</taxon>
        <taxon>Actinomycetota</taxon>
        <taxon>Actinomycetes</taxon>
        <taxon>Mycobacteriales</taxon>
        <taxon>Mycobacteriaceae</taxon>
        <taxon>Mycobacterium</taxon>
    </lineage>
</organism>
<gene>
    <name evidence="11" type="ORF">I553_9310</name>
</gene>
<dbReference type="GO" id="GO:0006396">
    <property type="term" value="P:RNA processing"/>
    <property type="evidence" value="ECO:0007669"/>
    <property type="project" value="InterPro"/>
</dbReference>
<feature type="compositionally biased region" description="Low complexity" evidence="10">
    <location>
        <begin position="125"/>
        <end position="138"/>
    </location>
</feature>
<dbReference type="PANTHER" id="PTHR11118:SF1">
    <property type="entry name" value="RNA-SPLICING LIGASE RTCB HOMOLOG"/>
    <property type="match status" value="1"/>
</dbReference>
<dbReference type="InterPro" id="IPR001233">
    <property type="entry name" value="RtcB"/>
</dbReference>